<dbReference type="GO" id="GO:0003735">
    <property type="term" value="F:structural constituent of ribosome"/>
    <property type="evidence" value="ECO:0007669"/>
    <property type="project" value="InterPro"/>
</dbReference>
<dbReference type="GO" id="GO:0019843">
    <property type="term" value="F:rRNA binding"/>
    <property type="evidence" value="ECO:0007669"/>
    <property type="project" value="UniProtKB-UniRule"/>
</dbReference>
<evidence type="ECO:0000256" key="3">
    <source>
        <dbReference type="ARBA" id="ARBA00022980"/>
    </source>
</evidence>
<dbReference type="InterPro" id="IPR002583">
    <property type="entry name" value="Ribosomal_bS20"/>
</dbReference>
<dbReference type="Pfam" id="PF01649">
    <property type="entry name" value="Ribosomal_S20p"/>
    <property type="match status" value="1"/>
</dbReference>
<evidence type="ECO:0000313" key="8">
    <source>
        <dbReference type="EMBL" id="PIV01002.1"/>
    </source>
</evidence>
<dbReference type="NCBIfam" id="TIGR00029">
    <property type="entry name" value="S20"/>
    <property type="match status" value="1"/>
</dbReference>
<sequence length="90" mass="10069">MPILKNAKKAQRQTKKRTLANKTKKEFLRTKIADFKKSRGKASLGKITSLVDKMIKKGIIHKNKAGRIKSTLAKISVKTSKISSNFDNGK</sequence>
<dbReference type="EMBL" id="PEVC01000036">
    <property type="protein sequence ID" value="PIV01002.1"/>
    <property type="molecule type" value="Genomic_DNA"/>
</dbReference>
<name>A0A2M7BD10_9BACT</name>
<evidence type="ECO:0000256" key="1">
    <source>
        <dbReference type="ARBA" id="ARBA00022730"/>
    </source>
</evidence>
<accession>A0A2M7BD10</accession>
<dbReference type="GO" id="GO:0005840">
    <property type="term" value="C:ribosome"/>
    <property type="evidence" value="ECO:0007669"/>
    <property type="project" value="UniProtKB-KW"/>
</dbReference>
<dbReference type="Gene3D" id="1.20.58.110">
    <property type="entry name" value="Ribosomal protein S20"/>
    <property type="match status" value="1"/>
</dbReference>
<dbReference type="GO" id="GO:0006412">
    <property type="term" value="P:translation"/>
    <property type="evidence" value="ECO:0007669"/>
    <property type="project" value="UniProtKB-UniRule"/>
</dbReference>
<organism evidence="8 9">
    <name type="scientific">Candidatus Shapirobacteria bacterium CG03_land_8_20_14_0_80_39_12</name>
    <dbReference type="NCBI Taxonomy" id="1974879"/>
    <lineage>
        <taxon>Bacteria</taxon>
        <taxon>Candidatus Shapironibacteriota</taxon>
    </lineage>
</organism>
<evidence type="ECO:0000256" key="6">
    <source>
        <dbReference type="HAMAP-Rule" id="MF_00500"/>
    </source>
</evidence>
<keyword evidence="4 6" id="KW-0687">Ribonucleoprotein</keyword>
<proteinExistence type="inferred from homology"/>
<evidence type="ECO:0000256" key="5">
    <source>
        <dbReference type="ARBA" id="ARBA00035136"/>
    </source>
</evidence>
<evidence type="ECO:0000256" key="4">
    <source>
        <dbReference type="ARBA" id="ARBA00023274"/>
    </source>
</evidence>
<protein>
    <recommendedName>
        <fullName evidence="5 6">Small ribosomal subunit protein bS20</fullName>
    </recommendedName>
</protein>
<dbReference type="HAMAP" id="MF_00500">
    <property type="entry name" value="Ribosomal_bS20"/>
    <property type="match status" value="1"/>
</dbReference>
<feature type="compositionally biased region" description="Basic residues" evidence="7">
    <location>
        <begin position="1"/>
        <end position="19"/>
    </location>
</feature>
<dbReference type="InterPro" id="IPR036510">
    <property type="entry name" value="Ribosomal_bS20_sf"/>
</dbReference>
<gene>
    <name evidence="6" type="primary">rpsT</name>
    <name evidence="8" type="ORF">COS54_01920</name>
</gene>
<evidence type="ECO:0000256" key="7">
    <source>
        <dbReference type="SAM" id="MobiDB-lite"/>
    </source>
</evidence>
<evidence type="ECO:0000313" key="9">
    <source>
        <dbReference type="Proteomes" id="UP000229631"/>
    </source>
</evidence>
<reference evidence="9" key="1">
    <citation type="submission" date="2017-09" db="EMBL/GenBank/DDBJ databases">
        <title>Depth-based differentiation of microbial function through sediment-hosted aquifers and enrichment of novel symbionts in the deep terrestrial subsurface.</title>
        <authorList>
            <person name="Probst A.J."/>
            <person name="Ladd B."/>
            <person name="Jarett J.K."/>
            <person name="Geller-Mcgrath D.E."/>
            <person name="Sieber C.M.K."/>
            <person name="Emerson J.B."/>
            <person name="Anantharaman K."/>
            <person name="Thomas B.C."/>
            <person name="Malmstrom R."/>
            <person name="Stieglmeier M."/>
            <person name="Klingl A."/>
            <person name="Woyke T."/>
            <person name="Ryan C.M."/>
            <person name="Banfield J.F."/>
        </authorList>
    </citation>
    <scope>NUCLEOTIDE SEQUENCE [LARGE SCALE GENOMIC DNA]</scope>
</reference>
<evidence type="ECO:0000256" key="2">
    <source>
        <dbReference type="ARBA" id="ARBA00022884"/>
    </source>
</evidence>
<comment type="caution">
    <text evidence="8">The sequence shown here is derived from an EMBL/GenBank/DDBJ whole genome shotgun (WGS) entry which is preliminary data.</text>
</comment>
<feature type="region of interest" description="Disordered" evidence="7">
    <location>
        <begin position="1"/>
        <end position="22"/>
    </location>
</feature>
<dbReference type="Proteomes" id="UP000229631">
    <property type="component" value="Unassembled WGS sequence"/>
</dbReference>
<dbReference type="AlphaFoldDB" id="A0A2M7BD10"/>
<keyword evidence="1 6" id="KW-0699">rRNA-binding</keyword>
<dbReference type="SUPFAM" id="SSF46992">
    <property type="entry name" value="Ribosomal protein S20"/>
    <property type="match status" value="1"/>
</dbReference>
<comment type="function">
    <text evidence="6">Binds directly to 16S ribosomal RNA.</text>
</comment>
<comment type="similarity">
    <text evidence="6">Belongs to the bacterial ribosomal protein bS20 family.</text>
</comment>
<keyword evidence="2 6" id="KW-0694">RNA-binding</keyword>
<keyword evidence="3 6" id="KW-0689">Ribosomal protein</keyword>
<dbReference type="GO" id="GO:1990904">
    <property type="term" value="C:ribonucleoprotein complex"/>
    <property type="evidence" value="ECO:0007669"/>
    <property type="project" value="UniProtKB-KW"/>
</dbReference>